<reference evidence="3 4" key="1">
    <citation type="submission" date="2020-10" db="EMBL/GenBank/DDBJ databases">
        <title>The Coptis chinensis genome and diversification of protoberbering-type alkaloids.</title>
        <authorList>
            <person name="Wang B."/>
            <person name="Shu S."/>
            <person name="Song C."/>
            <person name="Liu Y."/>
        </authorList>
    </citation>
    <scope>NUCLEOTIDE SEQUENCE [LARGE SCALE GENOMIC DNA]</scope>
    <source>
        <strain evidence="3">HL-2020</strain>
        <tissue evidence="3">Leaf</tissue>
    </source>
</reference>
<comment type="caution">
    <text evidence="3">The sequence shown here is derived from an EMBL/GenBank/DDBJ whole genome shotgun (WGS) entry which is preliminary data.</text>
</comment>
<protein>
    <recommendedName>
        <fullName evidence="5">GDSL esterase/lipase</fullName>
    </recommendedName>
</protein>
<comment type="similarity">
    <text evidence="1">Belongs to the 'GDSL' lipolytic enzyme family.</text>
</comment>
<organism evidence="3 4">
    <name type="scientific">Coptis chinensis</name>
    <dbReference type="NCBI Taxonomy" id="261450"/>
    <lineage>
        <taxon>Eukaryota</taxon>
        <taxon>Viridiplantae</taxon>
        <taxon>Streptophyta</taxon>
        <taxon>Embryophyta</taxon>
        <taxon>Tracheophyta</taxon>
        <taxon>Spermatophyta</taxon>
        <taxon>Magnoliopsida</taxon>
        <taxon>Ranunculales</taxon>
        <taxon>Ranunculaceae</taxon>
        <taxon>Coptidoideae</taxon>
        <taxon>Coptis</taxon>
    </lineage>
</organism>
<evidence type="ECO:0008006" key="5">
    <source>
        <dbReference type="Google" id="ProtNLM"/>
    </source>
</evidence>
<evidence type="ECO:0000313" key="3">
    <source>
        <dbReference type="EMBL" id="KAF9603279.1"/>
    </source>
</evidence>
<accession>A0A835LU01</accession>
<feature type="signal peptide" evidence="2">
    <location>
        <begin position="1"/>
        <end position="24"/>
    </location>
</feature>
<dbReference type="EMBL" id="JADFTS010000006">
    <property type="protein sequence ID" value="KAF9603279.1"/>
    <property type="molecule type" value="Genomic_DNA"/>
</dbReference>
<dbReference type="PANTHER" id="PTHR22835">
    <property type="entry name" value="ZINC FINGER FYVE DOMAIN CONTAINING PROTEIN"/>
    <property type="match status" value="1"/>
</dbReference>
<sequence>MELHFLTLLNVLITVLYHSSPSFAECNFQAIFNFGDSNSDTGGWSAAFGQAPPPSGETYFHTPSSRYSDGRLVIDFIGFSAG</sequence>
<keyword evidence="2" id="KW-0732">Signal</keyword>
<evidence type="ECO:0000256" key="1">
    <source>
        <dbReference type="ARBA" id="ARBA00008668"/>
    </source>
</evidence>
<dbReference type="InterPro" id="IPR036514">
    <property type="entry name" value="SGNH_hydro_sf"/>
</dbReference>
<dbReference type="Proteomes" id="UP000631114">
    <property type="component" value="Unassembled WGS sequence"/>
</dbReference>
<dbReference type="Gene3D" id="3.40.50.1110">
    <property type="entry name" value="SGNH hydrolase"/>
    <property type="match status" value="1"/>
</dbReference>
<proteinExistence type="inferred from homology"/>
<keyword evidence="4" id="KW-1185">Reference proteome</keyword>
<dbReference type="PANTHER" id="PTHR22835:SF117">
    <property type="entry name" value="GDSL-LIKE LIPASE_ACYLHYDROLASE"/>
    <property type="match status" value="1"/>
</dbReference>
<dbReference type="OrthoDB" id="1600564at2759"/>
<name>A0A835LU01_9MAGN</name>
<dbReference type="AlphaFoldDB" id="A0A835LU01"/>
<evidence type="ECO:0000313" key="4">
    <source>
        <dbReference type="Proteomes" id="UP000631114"/>
    </source>
</evidence>
<feature type="chain" id="PRO_5032972038" description="GDSL esterase/lipase" evidence="2">
    <location>
        <begin position="25"/>
        <end position="82"/>
    </location>
</feature>
<gene>
    <name evidence="3" type="ORF">IFM89_034612</name>
</gene>
<evidence type="ECO:0000256" key="2">
    <source>
        <dbReference type="SAM" id="SignalP"/>
    </source>
</evidence>